<evidence type="ECO:0000256" key="1">
    <source>
        <dbReference type="SAM" id="MobiDB-lite"/>
    </source>
</evidence>
<sequence length="236" mass="25845">MLLSTALLAALACVPATAQPKRATAEPTVTEGQSWRELTPAQRLALGPLEREWPRIDAARKRKWLEIAARFPSMNAQERARLQDRMTEWARLSPQERLTARMNYREAKDVSPQERLSSWEAYQALSEDERRQLARKAARERAANAKKPAGKAASKGGAQQAKSASPPKPVAPAVLQARPGATTTSITKRPAPPWHQQPGMPKIAATPQFVDSHTLLPKVGPQAVAPLPAASAPRRK</sequence>
<feature type="chain" id="PRO_5046231334" evidence="2">
    <location>
        <begin position="19"/>
        <end position="236"/>
    </location>
</feature>
<feature type="signal peptide" evidence="2">
    <location>
        <begin position="1"/>
        <end position="18"/>
    </location>
</feature>
<name>A0ABT0YM20_9BURK</name>
<feature type="region of interest" description="Disordered" evidence="1">
    <location>
        <begin position="130"/>
        <end position="236"/>
    </location>
</feature>
<evidence type="ECO:0000256" key="2">
    <source>
        <dbReference type="SAM" id="SignalP"/>
    </source>
</evidence>
<dbReference type="Pfam" id="PF11304">
    <property type="entry name" value="DUF3106"/>
    <property type="match status" value="1"/>
</dbReference>
<keyword evidence="2" id="KW-0732">Signal</keyword>
<proteinExistence type="predicted"/>
<comment type="caution">
    <text evidence="3">The sequence shown here is derived from an EMBL/GenBank/DDBJ whole genome shotgun (WGS) entry which is preliminary data.</text>
</comment>
<dbReference type="InterPro" id="IPR021455">
    <property type="entry name" value="DUF3106"/>
</dbReference>
<evidence type="ECO:0000313" key="3">
    <source>
        <dbReference type="EMBL" id="MCM5679776.1"/>
    </source>
</evidence>
<dbReference type="Proteomes" id="UP001165541">
    <property type="component" value="Unassembled WGS sequence"/>
</dbReference>
<evidence type="ECO:0000313" key="4">
    <source>
        <dbReference type="Proteomes" id="UP001165541"/>
    </source>
</evidence>
<dbReference type="EMBL" id="JAMKFE010000005">
    <property type="protein sequence ID" value="MCM5679776.1"/>
    <property type="molecule type" value="Genomic_DNA"/>
</dbReference>
<gene>
    <name evidence="3" type="ORF">M8A51_09530</name>
</gene>
<reference evidence="3" key="1">
    <citation type="submission" date="2022-05" db="EMBL/GenBank/DDBJ databases">
        <title>Schlegelella sp. nov., isolated from mangrove soil.</title>
        <authorList>
            <person name="Liu Y."/>
            <person name="Ge X."/>
            <person name="Liu W."/>
        </authorList>
    </citation>
    <scope>NUCLEOTIDE SEQUENCE</scope>
    <source>
        <strain evidence="3">S2-27</strain>
    </source>
</reference>
<accession>A0ABT0YM20</accession>
<protein>
    <submittedName>
        <fullName evidence="3">DUF3106 domain-containing protein</fullName>
    </submittedName>
</protein>
<feature type="compositionally biased region" description="Low complexity" evidence="1">
    <location>
        <begin position="145"/>
        <end position="165"/>
    </location>
</feature>
<keyword evidence="4" id="KW-1185">Reference proteome</keyword>
<feature type="compositionally biased region" description="Basic and acidic residues" evidence="1">
    <location>
        <begin position="130"/>
        <end position="143"/>
    </location>
</feature>
<dbReference type="RefSeq" id="WP_251777989.1">
    <property type="nucleotide sequence ID" value="NZ_JAMKFE010000005.1"/>
</dbReference>
<organism evidence="3 4">
    <name type="scientific">Caldimonas mangrovi</name>
    <dbReference type="NCBI Taxonomy" id="2944811"/>
    <lineage>
        <taxon>Bacteria</taxon>
        <taxon>Pseudomonadati</taxon>
        <taxon>Pseudomonadota</taxon>
        <taxon>Betaproteobacteria</taxon>
        <taxon>Burkholderiales</taxon>
        <taxon>Sphaerotilaceae</taxon>
        <taxon>Caldimonas</taxon>
    </lineage>
</organism>